<name>A0A6J4MP15_9ACTN</name>
<reference evidence="2" key="1">
    <citation type="submission" date="2020-02" db="EMBL/GenBank/DDBJ databases">
        <authorList>
            <person name="Meier V. D."/>
        </authorList>
    </citation>
    <scope>NUCLEOTIDE SEQUENCE</scope>
    <source>
        <strain evidence="2">AVDCRST_MAG16</strain>
    </source>
</reference>
<feature type="compositionally biased region" description="Basic residues" evidence="1">
    <location>
        <begin position="93"/>
        <end position="103"/>
    </location>
</feature>
<feature type="region of interest" description="Disordered" evidence="1">
    <location>
        <begin position="1"/>
        <end position="225"/>
    </location>
</feature>
<feature type="non-terminal residue" evidence="2">
    <location>
        <position position="1"/>
    </location>
</feature>
<sequence>EPAGRARRGGGQPAGHAGPDAATRQPAATGDRRARAAATRPARTGRWAARRARHCHRRLRRSRRQRARRRRRPRRLHRPGIGPAGRDREVRRRAGGARPRRVGAGHAGRGDGLGGPLLRPAARPEPHRPRGRLAQADHLHPGRRDGGRRAGDRDRHRDLQRSGLLPRRRRRVARVARQAEGLQQPCLHRVDRRPDRRAPDRELHEHRDPDRRRAVASLHRDGREL</sequence>
<feature type="compositionally biased region" description="Basic and acidic residues" evidence="1">
    <location>
        <begin position="135"/>
        <end position="160"/>
    </location>
</feature>
<evidence type="ECO:0000256" key="1">
    <source>
        <dbReference type="SAM" id="MobiDB-lite"/>
    </source>
</evidence>
<proteinExistence type="predicted"/>
<gene>
    <name evidence="2" type="ORF">AVDCRST_MAG16-3182</name>
</gene>
<evidence type="ECO:0000313" key="2">
    <source>
        <dbReference type="EMBL" id="CAA9362470.1"/>
    </source>
</evidence>
<feature type="compositionally biased region" description="Basic residues" evidence="1">
    <location>
        <begin position="48"/>
        <end position="78"/>
    </location>
</feature>
<dbReference type="AlphaFoldDB" id="A0A6J4MP15"/>
<organism evidence="2">
    <name type="scientific">uncultured Frankineae bacterium</name>
    <dbReference type="NCBI Taxonomy" id="437475"/>
    <lineage>
        <taxon>Bacteria</taxon>
        <taxon>Bacillati</taxon>
        <taxon>Actinomycetota</taxon>
        <taxon>Actinomycetes</taxon>
        <taxon>Frankiales</taxon>
        <taxon>environmental samples</taxon>
    </lineage>
</organism>
<feature type="compositionally biased region" description="Basic and acidic residues" evidence="1">
    <location>
        <begin position="188"/>
        <end position="225"/>
    </location>
</feature>
<feature type="compositionally biased region" description="Gly residues" evidence="1">
    <location>
        <begin position="105"/>
        <end position="115"/>
    </location>
</feature>
<dbReference type="EMBL" id="CADCUE010000295">
    <property type="protein sequence ID" value="CAA9362470.1"/>
    <property type="molecule type" value="Genomic_DNA"/>
</dbReference>
<accession>A0A6J4MP15</accession>
<feature type="compositionally biased region" description="Low complexity" evidence="1">
    <location>
        <begin position="36"/>
        <end position="47"/>
    </location>
</feature>
<protein>
    <submittedName>
        <fullName evidence="2">Uncharacterized protein</fullName>
    </submittedName>
</protein>
<feature type="non-terminal residue" evidence="2">
    <location>
        <position position="225"/>
    </location>
</feature>